<protein>
    <recommendedName>
        <fullName evidence="1">KIB1-4 beta-propeller domain-containing protein</fullName>
    </recommendedName>
</protein>
<dbReference type="CDD" id="cd09917">
    <property type="entry name" value="F-box_SF"/>
    <property type="match status" value="1"/>
</dbReference>
<dbReference type="InterPro" id="IPR005174">
    <property type="entry name" value="KIB1-4_b-propeller"/>
</dbReference>
<evidence type="ECO:0000313" key="2">
    <source>
        <dbReference type="EMBL" id="KAG8068283.1"/>
    </source>
</evidence>
<dbReference type="AlphaFoldDB" id="A0A8J5W0Q4"/>
<evidence type="ECO:0000313" key="3">
    <source>
        <dbReference type="Proteomes" id="UP000729402"/>
    </source>
</evidence>
<dbReference type="Proteomes" id="UP000729402">
    <property type="component" value="Unassembled WGS sequence"/>
</dbReference>
<feature type="domain" description="KIB1-4 beta-propeller" evidence="1">
    <location>
        <begin position="73"/>
        <end position="371"/>
    </location>
</feature>
<name>A0A8J5W0Q4_ZIZPA</name>
<reference evidence="2" key="1">
    <citation type="journal article" date="2021" name="bioRxiv">
        <title>Whole Genome Assembly and Annotation of Northern Wild Rice, Zizania palustris L., Supports a Whole Genome Duplication in the Zizania Genus.</title>
        <authorList>
            <person name="Haas M."/>
            <person name="Kono T."/>
            <person name="Macchietto M."/>
            <person name="Millas R."/>
            <person name="McGilp L."/>
            <person name="Shao M."/>
            <person name="Duquette J."/>
            <person name="Hirsch C.N."/>
            <person name="Kimball J."/>
        </authorList>
    </citation>
    <scope>NUCLEOTIDE SEQUENCE</scope>
    <source>
        <tissue evidence="2">Fresh leaf tissue</tissue>
    </source>
</reference>
<accession>A0A8J5W0Q4</accession>
<dbReference type="PANTHER" id="PTHR33110">
    <property type="entry name" value="F-BOX/KELCH-REPEAT PROTEIN-RELATED"/>
    <property type="match status" value="1"/>
</dbReference>
<sequence>MDTTMRNLDNDVLLRIHGNLSCLVDRRRMGQVCRSWRAAVAPQQHPPQRPLPWIIVAIDAEGPSFSCAIGGCATHNFHVPDEAFTARYFGSYDGGWLFLAYRQIYGHRLINFRTDQLFDLPDGIAQRHPARSNSESIDIVMLAATLSSPPEHGDCVGAAIVIFLWSLLDPPVHAFWRMGQDVAVTLNATGTALPELEHVRHQLPIATDLMGAPYLEDVIHHNGAFYFLTRQEILHVFPVSEFHQDDDGELKIPPMEIRRLHGELDYGRNIVVRYLVESRGRLLMVVRLIRGPLPIPPKTWTFRVFEMTELPRDITGSEETQYAWKELASLDGRILFLARGCSRSYEVADYPGQEFSDGVYFLGDGRIHDENISMISFSYPCIDSGKWLAAADAVPRVDNFLPDQLLPSNFSPRAWLLP</sequence>
<evidence type="ECO:0000259" key="1">
    <source>
        <dbReference type="Pfam" id="PF03478"/>
    </source>
</evidence>
<reference evidence="2" key="2">
    <citation type="submission" date="2021-02" db="EMBL/GenBank/DDBJ databases">
        <authorList>
            <person name="Kimball J.A."/>
            <person name="Haas M.W."/>
            <person name="Macchietto M."/>
            <person name="Kono T."/>
            <person name="Duquette J."/>
            <person name="Shao M."/>
        </authorList>
    </citation>
    <scope>NUCLEOTIDE SEQUENCE</scope>
    <source>
        <tissue evidence="2">Fresh leaf tissue</tissue>
    </source>
</reference>
<organism evidence="2 3">
    <name type="scientific">Zizania palustris</name>
    <name type="common">Northern wild rice</name>
    <dbReference type="NCBI Taxonomy" id="103762"/>
    <lineage>
        <taxon>Eukaryota</taxon>
        <taxon>Viridiplantae</taxon>
        <taxon>Streptophyta</taxon>
        <taxon>Embryophyta</taxon>
        <taxon>Tracheophyta</taxon>
        <taxon>Spermatophyta</taxon>
        <taxon>Magnoliopsida</taxon>
        <taxon>Liliopsida</taxon>
        <taxon>Poales</taxon>
        <taxon>Poaceae</taxon>
        <taxon>BOP clade</taxon>
        <taxon>Oryzoideae</taxon>
        <taxon>Oryzeae</taxon>
        <taxon>Zizaniinae</taxon>
        <taxon>Zizania</taxon>
    </lineage>
</organism>
<comment type="caution">
    <text evidence="2">The sequence shown here is derived from an EMBL/GenBank/DDBJ whole genome shotgun (WGS) entry which is preliminary data.</text>
</comment>
<dbReference type="PANTHER" id="PTHR33110:SF125">
    <property type="entry name" value="OS05G0570350 PROTEIN"/>
    <property type="match status" value="1"/>
</dbReference>
<gene>
    <name evidence="2" type="ORF">GUJ93_ZPchr0005g15876</name>
</gene>
<dbReference type="OrthoDB" id="591341at2759"/>
<dbReference type="Pfam" id="PF03478">
    <property type="entry name" value="Beta-prop_KIB1-4"/>
    <property type="match status" value="1"/>
</dbReference>
<dbReference type="EMBL" id="JAAALK010000284">
    <property type="protein sequence ID" value="KAG8068283.1"/>
    <property type="molecule type" value="Genomic_DNA"/>
</dbReference>
<proteinExistence type="predicted"/>
<keyword evidence="3" id="KW-1185">Reference proteome</keyword>